<evidence type="ECO:0000313" key="10">
    <source>
        <dbReference type="EMBL" id="CEL09081.1"/>
    </source>
</evidence>
<dbReference type="Pfam" id="PF07519">
    <property type="entry name" value="Tannase"/>
    <property type="match status" value="1"/>
</dbReference>
<sequence length="244" mass="26530">MDFSCRCSDLVISHPQIAGATVNYLHTNLVHNASDYVSEIEYINHGPINVTDVSYCHVSLGYTHTHHPELVNVEVWLPTNTWHGRLMGLGGGGFDCGRYPENMIAMLGAVGEGYAAVSTDCGHTMEQDLSEWLLENPGRVDLHLLGGFASVALNDAALIGKSVAKSFYGVEPGYSYLSGCSQGGWQGMMLAQRYPTAYDGIAASSPAVYWPKLFFTERPQAGCHRHGSMGRKRQCPKIPAGVLH</sequence>
<keyword evidence="11" id="KW-1185">Reference proteome</keyword>
<dbReference type="Proteomes" id="UP000054771">
    <property type="component" value="Unassembled WGS sequence"/>
</dbReference>
<dbReference type="SUPFAM" id="SSF53474">
    <property type="entry name" value="alpha/beta-Hydrolases"/>
    <property type="match status" value="1"/>
</dbReference>
<keyword evidence="6" id="KW-0106">Calcium</keyword>
<feature type="region of interest" description="Disordered" evidence="9">
    <location>
        <begin position="225"/>
        <end position="244"/>
    </location>
</feature>
<evidence type="ECO:0000256" key="9">
    <source>
        <dbReference type="SAM" id="MobiDB-lite"/>
    </source>
</evidence>
<keyword evidence="3" id="KW-0479">Metal-binding</keyword>
<dbReference type="GO" id="GO:0046872">
    <property type="term" value="F:metal ion binding"/>
    <property type="evidence" value="ECO:0007669"/>
    <property type="project" value="UniProtKB-KW"/>
</dbReference>
<keyword evidence="2" id="KW-0719">Serine esterase</keyword>
<evidence type="ECO:0000313" key="11">
    <source>
        <dbReference type="Proteomes" id="UP000054771"/>
    </source>
</evidence>
<dbReference type="InterPro" id="IPR029058">
    <property type="entry name" value="AB_hydrolase_fold"/>
</dbReference>
<dbReference type="InterPro" id="IPR011118">
    <property type="entry name" value="Tannase/feruloyl_esterase"/>
</dbReference>
<keyword evidence="4" id="KW-0732">Signal</keyword>
<name>A0A0U5CFI5_ASPCI</name>
<proteinExistence type="inferred from homology"/>
<organism evidence="10 11">
    <name type="scientific">Aspergillus calidoustus</name>
    <dbReference type="NCBI Taxonomy" id="454130"/>
    <lineage>
        <taxon>Eukaryota</taxon>
        <taxon>Fungi</taxon>
        <taxon>Dikarya</taxon>
        <taxon>Ascomycota</taxon>
        <taxon>Pezizomycotina</taxon>
        <taxon>Eurotiomycetes</taxon>
        <taxon>Eurotiomycetidae</taxon>
        <taxon>Eurotiales</taxon>
        <taxon>Aspergillaceae</taxon>
        <taxon>Aspergillus</taxon>
        <taxon>Aspergillus subgen. Nidulantes</taxon>
    </lineage>
</organism>
<evidence type="ECO:0000256" key="8">
    <source>
        <dbReference type="RuleBase" id="RU361238"/>
    </source>
</evidence>
<dbReference type="PANTHER" id="PTHR33938:SF8">
    <property type="entry name" value="CARBOXYLIC ESTER HYDROLASE"/>
    <property type="match status" value="1"/>
</dbReference>
<dbReference type="GO" id="GO:0030600">
    <property type="term" value="F:feruloyl esterase activity"/>
    <property type="evidence" value="ECO:0007669"/>
    <property type="project" value="UniProtKB-ARBA"/>
</dbReference>
<dbReference type="EMBL" id="CDMC01000013">
    <property type="protein sequence ID" value="CEL09081.1"/>
    <property type="molecule type" value="Genomic_DNA"/>
</dbReference>
<gene>
    <name evidence="10" type="ORF">ASPCAL12223</name>
</gene>
<dbReference type="OrthoDB" id="3039123at2759"/>
<dbReference type="EC" id="3.1.1.-" evidence="8"/>
<keyword evidence="7" id="KW-1015">Disulfide bond</keyword>
<evidence type="ECO:0000256" key="2">
    <source>
        <dbReference type="ARBA" id="ARBA00022487"/>
    </source>
</evidence>
<dbReference type="PANTHER" id="PTHR33938">
    <property type="entry name" value="FERULOYL ESTERASE B-RELATED"/>
    <property type="match status" value="1"/>
</dbReference>
<evidence type="ECO:0000256" key="5">
    <source>
        <dbReference type="ARBA" id="ARBA00022801"/>
    </source>
</evidence>
<dbReference type="OMA" id="EIEYINH"/>
<evidence type="ECO:0000256" key="3">
    <source>
        <dbReference type="ARBA" id="ARBA00022723"/>
    </source>
</evidence>
<protein>
    <recommendedName>
        <fullName evidence="8">Carboxylic ester hydrolase</fullName>
        <ecNumber evidence="8">3.1.1.-</ecNumber>
    </recommendedName>
</protein>
<accession>A0A0U5CFI5</accession>
<evidence type="ECO:0000256" key="6">
    <source>
        <dbReference type="ARBA" id="ARBA00022837"/>
    </source>
</evidence>
<feature type="compositionally biased region" description="Basic residues" evidence="9">
    <location>
        <begin position="225"/>
        <end position="235"/>
    </location>
</feature>
<evidence type="ECO:0000256" key="7">
    <source>
        <dbReference type="ARBA" id="ARBA00023157"/>
    </source>
</evidence>
<dbReference type="Gene3D" id="3.40.50.1820">
    <property type="entry name" value="alpha/beta hydrolase"/>
    <property type="match status" value="1"/>
</dbReference>
<dbReference type="STRING" id="454130.A0A0U5CFI5"/>
<dbReference type="AlphaFoldDB" id="A0A0U5CFI5"/>
<comment type="similarity">
    <text evidence="1 8">Belongs to the tannase family.</text>
</comment>
<reference evidence="11" key="1">
    <citation type="journal article" date="2016" name="Genome Announc.">
        <title>Draft genome sequences of fungus Aspergillus calidoustus.</title>
        <authorList>
            <person name="Horn F."/>
            <person name="Linde J."/>
            <person name="Mattern D.J."/>
            <person name="Walther G."/>
            <person name="Guthke R."/>
            <person name="Scherlach K."/>
            <person name="Martin K."/>
            <person name="Brakhage A.A."/>
            <person name="Petzke L."/>
            <person name="Valiante V."/>
        </authorList>
    </citation>
    <scope>NUCLEOTIDE SEQUENCE [LARGE SCALE GENOMIC DNA]</scope>
    <source>
        <strain evidence="11">SF006504</strain>
    </source>
</reference>
<keyword evidence="5 8" id="KW-0378">Hydrolase</keyword>
<evidence type="ECO:0000256" key="4">
    <source>
        <dbReference type="ARBA" id="ARBA00022729"/>
    </source>
</evidence>
<evidence type="ECO:0000256" key="1">
    <source>
        <dbReference type="ARBA" id="ARBA00006249"/>
    </source>
</evidence>